<dbReference type="InterPro" id="IPR000847">
    <property type="entry name" value="LysR_HTH_N"/>
</dbReference>
<evidence type="ECO:0000256" key="2">
    <source>
        <dbReference type="ARBA" id="ARBA00023015"/>
    </source>
</evidence>
<dbReference type="EMBL" id="MRCC01000028">
    <property type="protein sequence ID" value="OKH21275.1"/>
    <property type="molecule type" value="Genomic_DNA"/>
</dbReference>
<dbReference type="InterPro" id="IPR036388">
    <property type="entry name" value="WH-like_DNA-bd_sf"/>
</dbReference>
<evidence type="ECO:0000313" key="7">
    <source>
        <dbReference type="Proteomes" id="UP000185984"/>
    </source>
</evidence>
<dbReference type="Gene3D" id="1.10.10.10">
    <property type="entry name" value="Winged helix-like DNA-binding domain superfamily/Winged helix DNA-binding domain"/>
    <property type="match status" value="1"/>
</dbReference>
<gene>
    <name evidence="6" type="ORF">NIES1031_22055</name>
</gene>
<dbReference type="GO" id="GO:0003700">
    <property type="term" value="F:DNA-binding transcription factor activity"/>
    <property type="evidence" value="ECO:0007669"/>
    <property type="project" value="InterPro"/>
</dbReference>
<accession>A0A1U7HCK9</accession>
<dbReference type="STRING" id="247279.NIES1031_22055"/>
<sequence>MKANYQNQMKLSQLRILVAVAECENFSEAALQLEMSQSAVSHAIATLEDHLGVVLVSRGRHGARLTAVGKRIVEHARVIVNRTEEIIKEAELAKGLKADQVRIASFRSVATHILPRAIAEFHRRFPSIAVHLIEHDNCGDVEHTLREGRADIGFILLPGGESLKTWELLRDEYLALFPPNVKVFSLKLTWEDLVNYPLIMHPPEDTMMQPVYAHVQACGYKLRAAYEVETDAAIVSLVAQGLGATILPRLAAQPIPANVQIFSLPVPLERIIGVAILAEALQTPAVYAFLDTIKHQLLLENL</sequence>
<evidence type="ECO:0000256" key="3">
    <source>
        <dbReference type="ARBA" id="ARBA00023125"/>
    </source>
</evidence>
<dbReference type="PROSITE" id="PS50931">
    <property type="entry name" value="HTH_LYSR"/>
    <property type="match status" value="1"/>
</dbReference>
<dbReference type="Gene3D" id="3.40.190.290">
    <property type="match status" value="1"/>
</dbReference>
<organism evidence="6 7">
    <name type="scientific">Chroogloeocystis siderophila 5.2 s.c.1</name>
    <dbReference type="NCBI Taxonomy" id="247279"/>
    <lineage>
        <taxon>Bacteria</taxon>
        <taxon>Bacillati</taxon>
        <taxon>Cyanobacteriota</taxon>
        <taxon>Cyanophyceae</taxon>
        <taxon>Oscillatoriophycideae</taxon>
        <taxon>Chroococcales</taxon>
        <taxon>Chroococcaceae</taxon>
        <taxon>Chroogloeocystis</taxon>
    </lineage>
</organism>
<evidence type="ECO:0000256" key="1">
    <source>
        <dbReference type="ARBA" id="ARBA00009437"/>
    </source>
</evidence>
<keyword evidence="7" id="KW-1185">Reference proteome</keyword>
<proteinExistence type="inferred from homology"/>
<dbReference type="AlphaFoldDB" id="A0A1U7HCK9"/>
<evidence type="ECO:0000259" key="5">
    <source>
        <dbReference type="PROSITE" id="PS50931"/>
    </source>
</evidence>
<dbReference type="CDD" id="cd05466">
    <property type="entry name" value="PBP2_LTTR_substrate"/>
    <property type="match status" value="1"/>
</dbReference>
<dbReference type="PANTHER" id="PTHR30419">
    <property type="entry name" value="HTH-TYPE TRANSCRIPTIONAL REGULATOR YBHD"/>
    <property type="match status" value="1"/>
</dbReference>
<dbReference type="InterPro" id="IPR036390">
    <property type="entry name" value="WH_DNA-bd_sf"/>
</dbReference>
<feature type="domain" description="HTH lysR-type" evidence="5">
    <location>
        <begin position="9"/>
        <end position="66"/>
    </location>
</feature>
<dbReference type="Pfam" id="PF03466">
    <property type="entry name" value="LysR_substrate"/>
    <property type="match status" value="1"/>
</dbReference>
<evidence type="ECO:0000313" key="6">
    <source>
        <dbReference type="EMBL" id="OKH21275.1"/>
    </source>
</evidence>
<dbReference type="OrthoDB" id="63123at2"/>
<dbReference type="InterPro" id="IPR005119">
    <property type="entry name" value="LysR_subst-bd"/>
</dbReference>
<dbReference type="SUPFAM" id="SSF46785">
    <property type="entry name" value="Winged helix' DNA-binding domain"/>
    <property type="match status" value="1"/>
</dbReference>
<dbReference type="SUPFAM" id="SSF53850">
    <property type="entry name" value="Periplasmic binding protein-like II"/>
    <property type="match status" value="1"/>
</dbReference>
<protein>
    <submittedName>
        <fullName evidence="6">LysR family transcriptional regulator</fullName>
    </submittedName>
</protein>
<comment type="similarity">
    <text evidence="1">Belongs to the LysR transcriptional regulatory family.</text>
</comment>
<dbReference type="Pfam" id="PF00126">
    <property type="entry name" value="HTH_1"/>
    <property type="match status" value="1"/>
</dbReference>
<dbReference type="PRINTS" id="PR00039">
    <property type="entry name" value="HTHLYSR"/>
</dbReference>
<name>A0A1U7HCK9_9CHRO</name>
<reference evidence="6 7" key="1">
    <citation type="submission" date="2016-11" db="EMBL/GenBank/DDBJ databases">
        <title>Draft Genome Sequences of Nine Cyanobacterial Strains from Diverse Habitats.</title>
        <authorList>
            <person name="Zhu T."/>
            <person name="Hou S."/>
            <person name="Lu X."/>
            <person name="Hess W.R."/>
        </authorList>
    </citation>
    <scope>NUCLEOTIDE SEQUENCE [LARGE SCALE GENOMIC DNA]</scope>
    <source>
        <strain evidence="6 7">5.2 s.c.1</strain>
    </source>
</reference>
<comment type="caution">
    <text evidence="6">The sequence shown here is derived from an EMBL/GenBank/DDBJ whole genome shotgun (WGS) entry which is preliminary data.</text>
</comment>
<dbReference type="FunFam" id="1.10.10.10:FF:000001">
    <property type="entry name" value="LysR family transcriptional regulator"/>
    <property type="match status" value="1"/>
</dbReference>
<dbReference type="Proteomes" id="UP000185984">
    <property type="component" value="Unassembled WGS sequence"/>
</dbReference>
<dbReference type="InterPro" id="IPR050950">
    <property type="entry name" value="HTH-type_LysR_regulators"/>
</dbReference>
<dbReference type="GO" id="GO:0003677">
    <property type="term" value="F:DNA binding"/>
    <property type="evidence" value="ECO:0007669"/>
    <property type="project" value="UniProtKB-KW"/>
</dbReference>
<keyword evidence="2" id="KW-0805">Transcription regulation</keyword>
<keyword evidence="3" id="KW-0238">DNA-binding</keyword>
<keyword evidence="4" id="KW-0804">Transcription</keyword>
<dbReference type="RefSeq" id="WP_073551588.1">
    <property type="nucleotide sequence ID" value="NZ_CAWMVK010000021.1"/>
</dbReference>
<evidence type="ECO:0000256" key="4">
    <source>
        <dbReference type="ARBA" id="ARBA00023163"/>
    </source>
</evidence>
<dbReference type="GO" id="GO:0005829">
    <property type="term" value="C:cytosol"/>
    <property type="evidence" value="ECO:0007669"/>
    <property type="project" value="TreeGrafter"/>
</dbReference>